<dbReference type="EMBL" id="PYDT01000001">
    <property type="protein sequence ID" value="THU74582.1"/>
    <property type="molecule type" value="Genomic_DNA"/>
</dbReference>
<evidence type="ECO:0000313" key="2">
    <source>
        <dbReference type="EMBL" id="THU74582.1"/>
    </source>
</evidence>
<protein>
    <recommendedName>
        <fullName evidence="4">Myb-like domain-containing protein</fullName>
    </recommendedName>
</protein>
<reference evidence="2 3" key="1">
    <citation type="journal article" date="2019" name="Nat. Plants">
        <title>Genome sequencing of Musa balbisiana reveals subgenome evolution and function divergence in polyploid bananas.</title>
        <authorList>
            <person name="Yao X."/>
        </authorList>
    </citation>
    <scope>NUCLEOTIDE SEQUENCE [LARGE SCALE GENOMIC DNA]</scope>
    <source>
        <strain evidence="3">cv. DH-PKW</strain>
        <tissue evidence="2">Leaves</tissue>
    </source>
</reference>
<dbReference type="PANTHER" id="PTHR46993:SF6">
    <property type="entry name" value="MYB TRANSCRIPTION FACTOR"/>
    <property type="match status" value="1"/>
</dbReference>
<dbReference type="CDD" id="cd11660">
    <property type="entry name" value="SANT_TRF"/>
    <property type="match status" value="1"/>
</dbReference>
<feature type="region of interest" description="Disordered" evidence="1">
    <location>
        <begin position="308"/>
        <end position="331"/>
    </location>
</feature>
<dbReference type="AlphaFoldDB" id="A0A4S8KGT7"/>
<organism evidence="2 3">
    <name type="scientific">Musa balbisiana</name>
    <name type="common">Banana</name>
    <dbReference type="NCBI Taxonomy" id="52838"/>
    <lineage>
        <taxon>Eukaryota</taxon>
        <taxon>Viridiplantae</taxon>
        <taxon>Streptophyta</taxon>
        <taxon>Embryophyta</taxon>
        <taxon>Tracheophyta</taxon>
        <taxon>Spermatophyta</taxon>
        <taxon>Magnoliopsida</taxon>
        <taxon>Liliopsida</taxon>
        <taxon>Zingiberales</taxon>
        <taxon>Musaceae</taxon>
        <taxon>Musa</taxon>
    </lineage>
</organism>
<evidence type="ECO:0000256" key="1">
    <source>
        <dbReference type="SAM" id="MobiDB-lite"/>
    </source>
</evidence>
<dbReference type="Gene3D" id="1.10.10.60">
    <property type="entry name" value="Homeodomain-like"/>
    <property type="match status" value="1"/>
</dbReference>
<gene>
    <name evidence="2" type="ORF">C4D60_Mb04t34910</name>
</gene>
<name>A0A4S8KGT7_MUSBA</name>
<dbReference type="STRING" id="52838.A0A4S8KGT7"/>
<keyword evidence="3" id="KW-1185">Reference proteome</keyword>
<sequence>MPQGSSSLLPHATKDEMVDPVVGAWVLEFLLRRHDVGDALAGELLLALPLPSPLPPRLSATILLRRLAADLSRRSVSPRTLHSLDLLHRIRPSPSLAPAFTAVAVECTVAPLRLPPLSSSEFDGDAEFFDAVNRIWNCLVADLERSEAAGLVSCALREARMEMEAAVVDPALRAELARRETKEAALVAVRVCLEEMEKEMGPTFLEAAADAIVSCDCETHRSLVVLSDKLRAFRSIGLESVERGVEIGHLPSKIDRARSTVEGGEGIKLNGRNIEKDQMRTDQEHGYSVDKNAMSCELQEVSDHKSCDNNYDDVPQSGQMDPVPPGPKDVGKKHHNISTDTFLHPSEKRIRCSNLDANTATNLDAATMQKPSLMDRNATAHTFEWDSIPTHYGKSPNMKKEMDYFSSMNSKSSSSLNETKEYVLRRRKRKWNSLEEETLRKAVARFGAGNWKLIKGCHPEIFERRTEAYVSAYGKEKVPLQSPWTCSTTVCIQEVGKLSKLSNADLVDNYRHTASEMIIHLFAFGLVSADTEAASVDQTHRYGL</sequence>
<dbReference type="InterPro" id="IPR009057">
    <property type="entry name" value="Homeodomain-like_sf"/>
</dbReference>
<evidence type="ECO:0000313" key="3">
    <source>
        <dbReference type="Proteomes" id="UP000317650"/>
    </source>
</evidence>
<dbReference type="Proteomes" id="UP000317650">
    <property type="component" value="Chromosome 4"/>
</dbReference>
<accession>A0A4S8KGT7</accession>
<proteinExistence type="predicted"/>
<evidence type="ECO:0008006" key="4">
    <source>
        <dbReference type="Google" id="ProtNLM"/>
    </source>
</evidence>
<comment type="caution">
    <text evidence="2">The sequence shown here is derived from an EMBL/GenBank/DDBJ whole genome shotgun (WGS) entry which is preliminary data.</text>
</comment>
<dbReference type="SUPFAM" id="SSF46689">
    <property type="entry name" value="Homeodomain-like"/>
    <property type="match status" value="1"/>
</dbReference>
<dbReference type="PANTHER" id="PTHR46993">
    <property type="entry name" value="MYB TRANSCRIPTION FACTOR"/>
    <property type="match status" value="1"/>
</dbReference>